<evidence type="ECO:0000313" key="2">
    <source>
        <dbReference type="EMBL" id="PSS32174.1"/>
    </source>
</evidence>
<gene>
    <name evidence="2" type="ORF">PHLCEN_2v2047</name>
</gene>
<dbReference type="OrthoDB" id="5229808at2759"/>
<dbReference type="AlphaFoldDB" id="A0A2R6RQ90"/>
<reference evidence="2 3" key="1">
    <citation type="submission" date="2018-02" db="EMBL/GenBank/DDBJ databases">
        <title>Genome sequence of the basidiomycete white-rot fungus Phlebia centrifuga.</title>
        <authorList>
            <person name="Granchi Z."/>
            <person name="Peng M."/>
            <person name="de Vries R.P."/>
            <person name="Hilden K."/>
            <person name="Makela M.R."/>
            <person name="Grigoriev I."/>
            <person name="Riley R."/>
        </authorList>
    </citation>
    <scope>NUCLEOTIDE SEQUENCE [LARGE SCALE GENOMIC DNA]</scope>
    <source>
        <strain evidence="2 3">FBCC195</strain>
    </source>
</reference>
<organism evidence="2 3">
    <name type="scientific">Hermanssonia centrifuga</name>
    <dbReference type="NCBI Taxonomy" id="98765"/>
    <lineage>
        <taxon>Eukaryota</taxon>
        <taxon>Fungi</taxon>
        <taxon>Dikarya</taxon>
        <taxon>Basidiomycota</taxon>
        <taxon>Agaricomycotina</taxon>
        <taxon>Agaricomycetes</taxon>
        <taxon>Polyporales</taxon>
        <taxon>Meruliaceae</taxon>
        <taxon>Hermanssonia</taxon>
    </lineage>
</organism>
<sequence length="134" mass="14896">MEENWRLTVETKESRDNVAHLKTVDVSGMDEYKPVLLQRFFVCGGLMIQLVALAGLLFTHWIADSLTLWKSPSASDSDLRLWTAATYYSILSRMPPTLAYIYAVVAVLGGSTLFWSLGDLRAGNLMFDGGSICK</sequence>
<keyword evidence="3" id="KW-1185">Reference proteome</keyword>
<protein>
    <submittedName>
        <fullName evidence="2">Uncharacterized protein</fullName>
    </submittedName>
</protein>
<keyword evidence="1" id="KW-0812">Transmembrane</keyword>
<dbReference type="InterPro" id="IPR013248">
    <property type="entry name" value="Psh3/Shr3"/>
</dbReference>
<feature type="transmembrane region" description="Helical" evidence="1">
    <location>
        <begin position="40"/>
        <end position="63"/>
    </location>
</feature>
<dbReference type="Proteomes" id="UP000186601">
    <property type="component" value="Unassembled WGS sequence"/>
</dbReference>
<evidence type="ECO:0000256" key="1">
    <source>
        <dbReference type="SAM" id="Phobius"/>
    </source>
</evidence>
<comment type="caution">
    <text evidence="2">The sequence shown here is derived from an EMBL/GenBank/DDBJ whole genome shotgun (WGS) entry which is preliminary data.</text>
</comment>
<dbReference type="STRING" id="98765.A0A2R6RQ90"/>
<name>A0A2R6RQ90_9APHY</name>
<keyword evidence="1" id="KW-0472">Membrane</keyword>
<evidence type="ECO:0000313" key="3">
    <source>
        <dbReference type="Proteomes" id="UP000186601"/>
    </source>
</evidence>
<feature type="transmembrane region" description="Helical" evidence="1">
    <location>
        <begin position="99"/>
        <end position="117"/>
    </location>
</feature>
<dbReference type="Pfam" id="PF08229">
    <property type="entry name" value="SHR3_chaperone"/>
    <property type="match status" value="1"/>
</dbReference>
<keyword evidence="1" id="KW-1133">Transmembrane helix</keyword>
<dbReference type="EMBL" id="MLYV02000190">
    <property type="protein sequence ID" value="PSS32174.1"/>
    <property type="molecule type" value="Genomic_DNA"/>
</dbReference>
<proteinExistence type="predicted"/>
<accession>A0A2R6RQ90</accession>